<accession>A0A0F9RYL1</accession>
<organism evidence="1">
    <name type="scientific">marine sediment metagenome</name>
    <dbReference type="NCBI Taxonomy" id="412755"/>
    <lineage>
        <taxon>unclassified sequences</taxon>
        <taxon>metagenomes</taxon>
        <taxon>ecological metagenomes</taxon>
    </lineage>
</organism>
<reference evidence="1" key="1">
    <citation type="journal article" date="2015" name="Nature">
        <title>Complex archaea that bridge the gap between prokaryotes and eukaryotes.</title>
        <authorList>
            <person name="Spang A."/>
            <person name="Saw J.H."/>
            <person name="Jorgensen S.L."/>
            <person name="Zaremba-Niedzwiedzka K."/>
            <person name="Martijn J."/>
            <person name="Lind A.E."/>
            <person name="van Eijk R."/>
            <person name="Schleper C."/>
            <person name="Guy L."/>
            <person name="Ettema T.J."/>
        </authorList>
    </citation>
    <scope>NUCLEOTIDE SEQUENCE</scope>
</reference>
<dbReference type="EMBL" id="LAZR01000902">
    <property type="protein sequence ID" value="KKN55017.1"/>
    <property type="molecule type" value="Genomic_DNA"/>
</dbReference>
<name>A0A0F9RYL1_9ZZZZ</name>
<evidence type="ECO:0000313" key="1">
    <source>
        <dbReference type="EMBL" id="KKN55017.1"/>
    </source>
</evidence>
<proteinExistence type="predicted"/>
<protein>
    <submittedName>
        <fullName evidence="1">Uncharacterized protein</fullName>
    </submittedName>
</protein>
<dbReference type="AlphaFoldDB" id="A0A0F9RYL1"/>
<gene>
    <name evidence="1" type="ORF">LCGC14_0586180</name>
</gene>
<sequence length="61" mass="7124">MVYLDDKLTFNRFVCDYLYGFDFDINWKDGDGDSKVIITIPKIDKHMVEEMVGRIMSLGSK</sequence>
<comment type="caution">
    <text evidence="1">The sequence shown here is derived from an EMBL/GenBank/DDBJ whole genome shotgun (WGS) entry which is preliminary data.</text>
</comment>